<gene>
    <name evidence="2" type="ORF">HLUCCA11_11640</name>
</gene>
<keyword evidence="1" id="KW-1133">Transmembrane helix</keyword>
<protein>
    <submittedName>
        <fullName evidence="2">Uncharacterized protein</fullName>
    </submittedName>
</protein>
<feature type="transmembrane region" description="Helical" evidence="1">
    <location>
        <begin position="12"/>
        <end position="31"/>
    </location>
</feature>
<name>A0A0P7ZPZ2_9CYAN</name>
<organism evidence="2 3">
    <name type="scientific">Phormidesmis priestleyi Ana</name>
    <dbReference type="NCBI Taxonomy" id="1666911"/>
    <lineage>
        <taxon>Bacteria</taxon>
        <taxon>Bacillati</taxon>
        <taxon>Cyanobacteriota</taxon>
        <taxon>Cyanophyceae</taxon>
        <taxon>Leptolyngbyales</taxon>
        <taxon>Leptolyngbyaceae</taxon>
        <taxon>Phormidesmis</taxon>
    </lineage>
</organism>
<sequence length="67" mass="7364">MISAAGKHSNLWRLWAALVAILLMTWVTLWLTQSAVRPMSTTSLSGLTALKPTATEAMPYEVFSELV</sequence>
<dbReference type="EMBL" id="LJZR01000014">
    <property type="protein sequence ID" value="KPQ35064.1"/>
    <property type="molecule type" value="Genomic_DNA"/>
</dbReference>
<accession>A0A0P7ZPZ2</accession>
<evidence type="ECO:0000313" key="3">
    <source>
        <dbReference type="Proteomes" id="UP000050465"/>
    </source>
</evidence>
<keyword evidence="1" id="KW-0812">Transmembrane</keyword>
<evidence type="ECO:0000256" key="1">
    <source>
        <dbReference type="SAM" id="Phobius"/>
    </source>
</evidence>
<comment type="caution">
    <text evidence="2">The sequence shown here is derived from an EMBL/GenBank/DDBJ whole genome shotgun (WGS) entry which is preliminary data.</text>
</comment>
<reference evidence="2 3" key="1">
    <citation type="submission" date="2015-09" db="EMBL/GenBank/DDBJ databases">
        <title>Identification and resolution of microdiversity through metagenomic sequencing of parallel consortia.</title>
        <authorList>
            <person name="Nelson W.C."/>
            <person name="Romine M.F."/>
            <person name="Lindemann S.R."/>
        </authorList>
    </citation>
    <scope>NUCLEOTIDE SEQUENCE [LARGE SCALE GENOMIC DNA]</scope>
    <source>
        <strain evidence="2">Ana</strain>
    </source>
</reference>
<proteinExistence type="predicted"/>
<keyword evidence="1" id="KW-0472">Membrane</keyword>
<evidence type="ECO:0000313" key="2">
    <source>
        <dbReference type="EMBL" id="KPQ35064.1"/>
    </source>
</evidence>
<dbReference type="AlphaFoldDB" id="A0A0P7ZPZ2"/>
<dbReference type="Proteomes" id="UP000050465">
    <property type="component" value="Unassembled WGS sequence"/>
</dbReference>